<evidence type="ECO:0000256" key="6">
    <source>
        <dbReference type="ARBA" id="ARBA00022692"/>
    </source>
</evidence>
<sequence length="185" mass="20680">MSEQVAGYSAMSKTYHWLVVILVFTTVPIGITMATIGPGDLQNTLYFYHESIGVLIFVLVVLRLIQRWITPPPPVPASLPAGLRILSATVHWALYLFLIVNPLIGWYGVSLFGAQVPFFDFFNLPSIAAQDQTAANNVLLLHAAIGLFITFLVLLHICGAFYHWLIRKDGIFDRMTTAPYQRSED</sequence>
<comment type="cofactor">
    <cofactor evidence="1">
        <name>heme b</name>
        <dbReference type="ChEBI" id="CHEBI:60344"/>
    </cofactor>
</comment>
<protein>
    <submittedName>
        <fullName evidence="15">Cytochrome b</fullName>
    </submittedName>
</protein>
<keyword evidence="3" id="KW-0813">Transport</keyword>
<keyword evidence="16" id="KW-1185">Reference proteome</keyword>
<accession>A0ABQ3E3W0</accession>
<feature type="domain" description="Cytochrome b561 bacterial/Ni-hydrogenase" evidence="14">
    <location>
        <begin position="8"/>
        <end position="177"/>
    </location>
</feature>
<evidence type="ECO:0000256" key="1">
    <source>
        <dbReference type="ARBA" id="ARBA00001970"/>
    </source>
</evidence>
<gene>
    <name evidence="15" type="ORF">GCM10007094_09920</name>
</gene>
<dbReference type="InterPro" id="IPR052168">
    <property type="entry name" value="Cytochrome_b561_oxidase"/>
</dbReference>
<evidence type="ECO:0000256" key="8">
    <source>
        <dbReference type="ARBA" id="ARBA00022982"/>
    </source>
</evidence>
<keyword evidence="5" id="KW-0349">Heme</keyword>
<organism evidence="15 16">
    <name type="scientific">Pseudovibrio japonicus</name>
    <dbReference type="NCBI Taxonomy" id="366534"/>
    <lineage>
        <taxon>Bacteria</taxon>
        <taxon>Pseudomonadati</taxon>
        <taxon>Pseudomonadota</taxon>
        <taxon>Alphaproteobacteria</taxon>
        <taxon>Hyphomicrobiales</taxon>
        <taxon>Stappiaceae</taxon>
        <taxon>Pseudovibrio</taxon>
    </lineage>
</organism>
<evidence type="ECO:0000256" key="10">
    <source>
        <dbReference type="ARBA" id="ARBA00023004"/>
    </source>
</evidence>
<evidence type="ECO:0000256" key="3">
    <source>
        <dbReference type="ARBA" id="ARBA00022448"/>
    </source>
</evidence>
<evidence type="ECO:0000256" key="7">
    <source>
        <dbReference type="ARBA" id="ARBA00022723"/>
    </source>
</evidence>
<dbReference type="Proteomes" id="UP000637980">
    <property type="component" value="Unassembled WGS sequence"/>
</dbReference>
<feature type="transmembrane region" description="Helical" evidence="13">
    <location>
        <begin position="92"/>
        <end position="119"/>
    </location>
</feature>
<keyword evidence="10" id="KW-0408">Iron</keyword>
<evidence type="ECO:0000256" key="13">
    <source>
        <dbReference type="SAM" id="Phobius"/>
    </source>
</evidence>
<keyword evidence="8" id="KW-0249">Electron transport</keyword>
<evidence type="ECO:0000256" key="4">
    <source>
        <dbReference type="ARBA" id="ARBA00022475"/>
    </source>
</evidence>
<evidence type="ECO:0000256" key="11">
    <source>
        <dbReference type="ARBA" id="ARBA00023136"/>
    </source>
</evidence>
<proteinExistence type="inferred from homology"/>
<evidence type="ECO:0000256" key="12">
    <source>
        <dbReference type="ARBA" id="ARBA00037975"/>
    </source>
</evidence>
<dbReference type="InterPro" id="IPR016174">
    <property type="entry name" value="Di-haem_cyt_TM"/>
</dbReference>
<keyword evidence="4" id="KW-1003">Cell membrane</keyword>
<keyword evidence="9 13" id="KW-1133">Transmembrane helix</keyword>
<dbReference type="RefSeq" id="WP_189435686.1">
    <property type="nucleotide sequence ID" value="NZ_BMXE01000002.1"/>
</dbReference>
<feature type="transmembrane region" description="Helical" evidence="13">
    <location>
        <begin position="15"/>
        <end position="34"/>
    </location>
</feature>
<reference evidence="16" key="1">
    <citation type="journal article" date="2019" name="Int. J. Syst. Evol. Microbiol.">
        <title>The Global Catalogue of Microorganisms (GCM) 10K type strain sequencing project: providing services to taxonomists for standard genome sequencing and annotation.</title>
        <authorList>
            <consortium name="The Broad Institute Genomics Platform"/>
            <consortium name="The Broad Institute Genome Sequencing Center for Infectious Disease"/>
            <person name="Wu L."/>
            <person name="Ma J."/>
        </authorList>
    </citation>
    <scope>NUCLEOTIDE SEQUENCE [LARGE SCALE GENOMIC DNA]</scope>
    <source>
        <strain evidence="16">KCTC 12861</strain>
    </source>
</reference>
<evidence type="ECO:0000313" key="16">
    <source>
        <dbReference type="Proteomes" id="UP000637980"/>
    </source>
</evidence>
<dbReference type="PANTHER" id="PTHR30529">
    <property type="entry name" value="CYTOCHROME B561"/>
    <property type="match status" value="1"/>
</dbReference>
<comment type="similarity">
    <text evidence="12">Belongs to the cytochrome b561 family.</text>
</comment>
<name>A0ABQ3E3W0_9HYPH</name>
<feature type="transmembrane region" description="Helical" evidence="13">
    <location>
        <begin position="46"/>
        <end position="65"/>
    </location>
</feature>
<feature type="transmembrane region" description="Helical" evidence="13">
    <location>
        <begin position="139"/>
        <end position="165"/>
    </location>
</feature>
<keyword evidence="7" id="KW-0479">Metal-binding</keyword>
<dbReference type="PANTHER" id="PTHR30529:SF1">
    <property type="entry name" value="CYTOCHROME B561 HOMOLOG 2"/>
    <property type="match status" value="1"/>
</dbReference>
<comment type="subcellular location">
    <subcellularLocation>
        <location evidence="2">Cell membrane</location>
        <topology evidence="2">Multi-pass membrane protein</topology>
    </subcellularLocation>
</comment>
<evidence type="ECO:0000259" key="14">
    <source>
        <dbReference type="Pfam" id="PF01292"/>
    </source>
</evidence>
<keyword evidence="11 13" id="KW-0472">Membrane</keyword>
<dbReference type="InterPro" id="IPR011577">
    <property type="entry name" value="Cyt_b561_bac/Ni-Hgenase"/>
</dbReference>
<evidence type="ECO:0000256" key="2">
    <source>
        <dbReference type="ARBA" id="ARBA00004651"/>
    </source>
</evidence>
<evidence type="ECO:0000256" key="5">
    <source>
        <dbReference type="ARBA" id="ARBA00022617"/>
    </source>
</evidence>
<evidence type="ECO:0000313" key="15">
    <source>
        <dbReference type="EMBL" id="GHB23971.1"/>
    </source>
</evidence>
<comment type="caution">
    <text evidence="15">The sequence shown here is derived from an EMBL/GenBank/DDBJ whole genome shotgun (WGS) entry which is preliminary data.</text>
</comment>
<dbReference type="EMBL" id="BMXE01000002">
    <property type="protein sequence ID" value="GHB23971.1"/>
    <property type="molecule type" value="Genomic_DNA"/>
</dbReference>
<keyword evidence="6 13" id="KW-0812">Transmembrane</keyword>
<dbReference type="SUPFAM" id="SSF81342">
    <property type="entry name" value="Transmembrane di-heme cytochromes"/>
    <property type="match status" value="1"/>
</dbReference>
<dbReference type="Pfam" id="PF01292">
    <property type="entry name" value="Ni_hydr_CYTB"/>
    <property type="match status" value="1"/>
</dbReference>
<evidence type="ECO:0000256" key="9">
    <source>
        <dbReference type="ARBA" id="ARBA00022989"/>
    </source>
</evidence>